<keyword evidence="2" id="KW-0812">Transmembrane</keyword>
<evidence type="ECO:0000313" key="3">
    <source>
        <dbReference type="EMBL" id="CAD7222435.1"/>
    </source>
</evidence>
<evidence type="ECO:0000256" key="2">
    <source>
        <dbReference type="SAM" id="Phobius"/>
    </source>
</evidence>
<dbReference type="AlphaFoldDB" id="A0A7R8W0J6"/>
<dbReference type="EMBL" id="OB660058">
    <property type="protein sequence ID" value="CAD7222435.1"/>
    <property type="molecule type" value="Genomic_DNA"/>
</dbReference>
<organism evidence="3">
    <name type="scientific">Cyprideis torosa</name>
    <dbReference type="NCBI Taxonomy" id="163714"/>
    <lineage>
        <taxon>Eukaryota</taxon>
        <taxon>Metazoa</taxon>
        <taxon>Ecdysozoa</taxon>
        <taxon>Arthropoda</taxon>
        <taxon>Crustacea</taxon>
        <taxon>Oligostraca</taxon>
        <taxon>Ostracoda</taxon>
        <taxon>Podocopa</taxon>
        <taxon>Podocopida</taxon>
        <taxon>Cytherocopina</taxon>
        <taxon>Cytheroidea</taxon>
        <taxon>Cytherideidae</taxon>
        <taxon>Cyprideis</taxon>
    </lineage>
</organism>
<reference evidence="3" key="1">
    <citation type="submission" date="2020-11" db="EMBL/GenBank/DDBJ databases">
        <authorList>
            <person name="Tran Van P."/>
        </authorList>
    </citation>
    <scope>NUCLEOTIDE SEQUENCE</scope>
</reference>
<feature type="transmembrane region" description="Helical" evidence="2">
    <location>
        <begin position="95"/>
        <end position="116"/>
    </location>
</feature>
<proteinExistence type="predicted"/>
<sequence>MNLLIFRIPWRRHALKPANEPVQLRIFLLPYLKDTVKKKRMMEGALATILSVWYNWGHSYPVPDLWCGKCFQCSFVFPNPDPANNYFGSGPCPNFWPALLMAYGSVRIVASLLCSLPFFRRPLLLLLLLPILSPFAFNVLLDYLWFPAHVSLYQLFESGVLDWLEKHGLPNSDGGAEINEYFRYVGNTNEQFLGVRPQSAGTDQIPSPIDLEPTESVEARDSGALELKRCSDSDINQREQRTKEEDVVQQKVRRQNRIEMGIKAISPSDEGPWQRIKGPDGKPHWTPGSPKTSARSALRK</sequence>
<feature type="compositionally biased region" description="Polar residues" evidence="1">
    <location>
        <begin position="289"/>
        <end position="300"/>
    </location>
</feature>
<feature type="compositionally biased region" description="Basic and acidic residues" evidence="1">
    <location>
        <begin position="234"/>
        <end position="248"/>
    </location>
</feature>
<accession>A0A7R8W0J6</accession>
<keyword evidence="2" id="KW-1133">Transmembrane helix</keyword>
<protein>
    <submittedName>
        <fullName evidence="3">Uncharacterized protein</fullName>
    </submittedName>
</protein>
<evidence type="ECO:0000256" key="1">
    <source>
        <dbReference type="SAM" id="MobiDB-lite"/>
    </source>
</evidence>
<feature type="region of interest" description="Disordered" evidence="1">
    <location>
        <begin position="198"/>
        <end position="222"/>
    </location>
</feature>
<feature type="region of interest" description="Disordered" evidence="1">
    <location>
        <begin position="234"/>
        <end position="300"/>
    </location>
</feature>
<name>A0A7R8W0J6_9CRUS</name>
<keyword evidence="2" id="KW-0472">Membrane</keyword>
<feature type="transmembrane region" description="Helical" evidence="2">
    <location>
        <begin position="123"/>
        <end position="146"/>
    </location>
</feature>
<gene>
    <name evidence="3" type="ORF">CTOB1V02_LOCUS443</name>
</gene>